<dbReference type="AlphaFoldDB" id="A0A4Y2IWA4"/>
<reference evidence="2 3" key="1">
    <citation type="journal article" date="2019" name="Sci. Rep.">
        <title>Orb-weaving spider Araneus ventricosus genome elucidates the spidroin gene catalogue.</title>
        <authorList>
            <person name="Kono N."/>
            <person name="Nakamura H."/>
            <person name="Ohtoshi R."/>
            <person name="Moran D.A.P."/>
            <person name="Shinohara A."/>
            <person name="Yoshida Y."/>
            <person name="Fujiwara M."/>
            <person name="Mori M."/>
            <person name="Tomita M."/>
            <person name="Arakawa K."/>
        </authorList>
    </citation>
    <scope>NUCLEOTIDE SEQUENCE [LARGE SCALE GENOMIC DNA]</scope>
</reference>
<dbReference type="EMBL" id="BGPR01002977">
    <property type="protein sequence ID" value="GBM81945.1"/>
    <property type="molecule type" value="Genomic_DNA"/>
</dbReference>
<dbReference type="PANTHER" id="PTHR37984">
    <property type="entry name" value="PROTEIN CBG26694"/>
    <property type="match status" value="1"/>
</dbReference>
<dbReference type="InterPro" id="IPR012337">
    <property type="entry name" value="RNaseH-like_sf"/>
</dbReference>
<sequence>MPQMTSMGRITDEIEVDNVKGEGISIYVVHDDAQPVDLIIGRTWFELPHIAYTRIGKIFNIGYQEDEPFINFPIDGKINRICLKALEATKVEKKYSQYELGSTNLTKIDIKEVEGSKPVCMKPYNTNTPEKAAIREIVREWRENGIVSDTRAPYASPVLLVEKKTGDNRLVNKVPSGKRQGFLHTIPTGRRPFAIVNLDHLGPFVTSSERYKELPVIIYNMTIFVSLYPVRNTSPENVFKSVKNFVEDFGIPNRIISDRDSCFTSHELQRFCGEIGIFHILNSTSHPQGNGMF</sequence>
<dbReference type="InterPro" id="IPR036397">
    <property type="entry name" value="RNaseH_sf"/>
</dbReference>
<dbReference type="PROSITE" id="PS50994">
    <property type="entry name" value="INTEGRASE"/>
    <property type="match status" value="1"/>
</dbReference>
<dbReference type="OrthoDB" id="2017676at2759"/>
<proteinExistence type="predicted"/>
<accession>A0A4Y2IWA4</accession>
<dbReference type="Gene3D" id="3.30.420.10">
    <property type="entry name" value="Ribonuclease H-like superfamily/Ribonuclease H"/>
    <property type="match status" value="1"/>
</dbReference>
<organism evidence="2 3">
    <name type="scientific">Araneus ventricosus</name>
    <name type="common">Orbweaver spider</name>
    <name type="synonym">Epeira ventricosa</name>
    <dbReference type="NCBI Taxonomy" id="182803"/>
    <lineage>
        <taxon>Eukaryota</taxon>
        <taxon>Metazoa</taxon>
        <taxon>Ecdysozoa</taxon>
        <taxon>Arthropoda</taxon>
        <taxon>Chelicerata</taxon>
        <taxon>Arachnida</taxon>
        <taxon>Araneae</taxon>
        <taxon>Araneomorphae</taxon>
        <taxon>Entelegynae</taxon>
        <taxon>Araneoidea</taxon>
        <taxon>Araneidae</taxon>
        <taxon>Araneus</taxon>
    </lineage>
</organism>
<gene>
    <name evidence="2" type="ORF">AVEN_4098_1</name>
</gene>
<dbReference type="Pfam" id="PF00665">
    <property type="entry name" value="rve"/>
    <property type="match status" value="1"/>
</dbReference>
<dbReference type="SUPFAM" id="SSF53098">
    <property type="entry name" value="Ribonuclease H-like"/>
    <property type="match status" value="1"/>
</dbReference>
<dbReference type="Gene3D" id="3.10.10.10">
    <property type="entry name" value="HIV Type 1 Reverse Transcriptase, subunit A, domain 1"/>
    <property type="match status" value="1"/>
</dbReference>
<feature type="domain" description="Integrase catalytic" evidence="1">
    <location>
        <begin position="188"/>
        <end position="293"/>
    </location>
</feature>
<evidence type="ECO:0000313" key="3">
    <source>
        <dbReference type="Proteomes" id="UP000499080"/>
    </source>
</evidence>
<dbReference type="InterPro" id="IPR050951">
    <property type="entry name" value="Retrovirus_Pol_polyprotein"/>
</dbReference>
<dbReference type="GO" id="GO:0003676">
    <property type="term" value="F:nucleic acid binding"/>
    <property type="evidence" value="ECO:0007669"/>
    <property type="project" value="InterPro"/>
</dbReference>
<keyword evidence="3" id="KW-1185">Reference proteome</keyword>
<dbReference type="GO" id="GO:0071897">
    <property type="term" value="P:DNA biosynthetic process"/>
    <property type="evidence" value="ECO:0007669"/>
    <property type="project" value="UniProtKB-ARBA"/>
</dbReference>
<dbReference type="GO" id="GO:0042575">
    <property type="term" value="C:DNA polymerase complex"/>
    <property type="evidence" value="ECO:0007669"/>
    <property type="project" value="UniProtKB-ARBA"/>
</dbReference>
<dbReference type="Proteomes" id="UP000499080">
    <property type="component" value="Unassembled WGS sequence"/>
</dbReference>
<comment type="caution">
    <text evidence="2">The sequence shown here is derived from an EMBL/GenBank/DDBJ whole genome shotgun (WGS) entry which is preliminary data.</text>
</comment>
<evidence type="ECO:0000313" key="2">
    <source>
        <dbReference type="EMBL" id="GBM81945.1"/>
    </source>
</evidence>
<protein>
    <recommendedName>
        <fullName evidence="1">Integrase catalytic domain-containing protein</fullName>
    </recommendedName>
</protein>
<name>A0A4Y2IWA4_ARAVE</name>
<dbReference type="InterPro" id="IPR043502">
    <property type="entry name" value="DNA/RNA_pol_sf"/>
</dbReference>
<dbReference type="SUPFAM" id="SSF56672">
    <property type="entry name" value="DNA/RNA polymerases"/>
    <property type="match status" value="1"/>
</dbReference>
<dbReference type="GO" id="GO:0015074">
    <property type="term" value="P:DNA integration"/>
    <property type="evidence" value="ECO:0007669"/>
    <property type="project" value="InterPro"/>
</dbReference>
<dbReference type="InterPro" id="IPR001584">
    <property type="entry name" value="Integrase_cat-core"/>
</dbReference>
<evidence type="ECO:0000259" key="1">
    <source>
        <dbReference type="PROSITE" id="PS50994"/>
    </source>
</evidence>
<dbReference type="PANTHER" id="PTHR37984:SF5">
    <property type="entry name" value="PROTEIN NYNRIN-LIKE"/>
    <property type="match status" value="1"/>
</dbReference>